<proteinExistence type="predicted"/>
<evidence type="ECO:0000256" key="1">
    <source>
        <dbReference type="SAM" id="SignalP"/>
    </source>
</evidence>
<accession>A0ABY6D8R6</accession>
<gene>
    <name evidence="2" type="ORF">N7U68_12865</name>
</gene>
<feature type="chain" id="PRO_5046368717" description="DUF4185 domain-containing protein" evidence="1">
    <location>
        <begin position="25"/>
        <end position="185"/>
    </location>
</feature>
<name>A0ABY6D8R6_9RHOB</name>
<evidence type="ECO:0008006" key="4">
    <source>
        <dbReference type="Google" id="ProtNLM"/>
    </source>
</evidence>
<evidence type="ECO:0000313" key="3">
    <source>
        <dbReference type="Proteomes" id="UP001064087"/>
    </source>
</evidence>
<keyword evidence="1" id="KW-0732">Signal</keyword>
<organism evidence="2 3">
    <name type="scientific">Roseovarius pelagicus</name>
    <dbReference type="NCBI Taxonomy" id="2980108"/>
    <lineage>
        <taxon>Bacteria</taxon>
        <taxon>Pseudomonadati</taxon>
        <taxon>Pseudomonadota</taxon>
        <taxon>Alphaproteobacteria</taxon>
        <taxon>Rhodobacterales</taxon>
        <taxon>Roseobacteraceae</taxon>
        <taxon>Roseovarius</taxon>
    </lineage>
</organism>
<reference evidence="2" key="1">
    <citation type="submission" date="2022-10" db="EMBL/GenBank/DDBJ databases">
        <title>Roseovarius pelagicus sp. nov., isolated from Arctic seawater.</title>
        <authorList>
            <person name="Hong Y.W."/>
            <person name="Hwang C.Y."/>
        </authorList>
    </citation>
    <scope>NUCLEOTIDE SEQUENCE</scope>
    <source>
        <strain evidence="2">HL-MP18</strain>
    </source>
</reference>
<sequence>MRNLFRGSACIAATAIVFSGAVSACPDLDEGPPNGYVDVSNTDDVIFYETSIYAGGFSTFYECYTDEWGEIEGYIGSFAATAFNWTGTGGFMVEVVLDEKSPDIHPKGFVIGPEDTFLPILEGVPWGKANMPQGKYMVYVGLERPKLGEEFSLSDGDDYQTQLLNALRTEAHYRDATFFIRRYEE</sequence>
<protein>
    <recommendedName>
        <fullName evidence="4">DUF4185 domain-containing protein</fullName>
    </recommendedName>
</protein>
<feature type="signal peptide" evidence="1">
    <location>
        <begin position="1"/>
        <end position="24"/>
    </location>
</feature>
<keyword evidence="3" id="KW-1185">Reference proteome</keyword>
<dbReference type="EMBL" id="CP106738">
    <property type="protein sequence ID" value="UXX82005.1"/>
    <property type="molecule type" value="Genomic_DNA"/>
</dbReference>
<evidence type="ECO:0000313" key="2">
    <source>
        <dbReference type="EMBL" id="UXX82005.1"/>
    </source>
</evidence>
<dbReference type="PROSITE" id="PS51257">
    <property type="entry name" value="PROKAR_LIPOPROTEIN"/>
    <property type="match status" value="1"/>
</dbReference>
<dbReference type="Proteomes" id="UP001064087">
    <property type="component" value="Chromosome"/>
</dbReference>